<keyword evidence="3" id="KW-1185">Reference proteome</keyword>
<keyword evidence="1" id="KW-1133">Transmembrane helix</keyword>
<sequence>MTLSAWIWVATASYALHMLEEYQLDWRDWARNVIGLPVEWGDFYVTNAIVVVLGFVAAHIASAQPALALTFPALMLINATFFHVLPFAWTKGRFSPGLFTAVILFYPVGLGCYLGAAVDGLLDTGAAVISFGLGALLMAFPIVLIRIRSHPYFRQNY</sequence>
<proteinExistence type="predicted"/>
<dbReference type="RefSeq" id="WP_115835690.1">
    <property type="nucleotide sequence ID" value="NZ_CP025086.1"/>
</dbReference>
<dbReference type="InterPro" id="IPR025671">
    <property type="entry name" value="HXXEE"/>
</dbReference>
<feature type="transmembrane region" description="Helical" evidence="1">
    <location>
        <begin position="124"/>
        <end position="145"/>
    </location>
</feature>
<protein>
    <submittedName>
        <fullName evidence="2">Uncharacterized protein with HXXEE motif</fullName>
    </submittedName>
</protein>
<evidence type="ECO:0000256" key="1">
    <source>
        <dbReference type="SAM" id="Phobius"/>
    </source>
</evidence>
<dbReference type="Proteomes" id="UP000256900">
    <property type="component" value="Unassembled WGS sequence"/>
</dbReference>
<dbReference type="Pfam" id="PF13787">
    <property type="entry name" value="HXXEE"/>
    <property type="match status" value="1"/>
</dbReference>
<feature type="transmembrane region" description="Helical" evidence="1">
    <location>
        <begin position="43"/>
        <end position="61"/>
    </location>
</feature>
<keyword evidence="1" id="KW-0472">Membrane</keyword>
<reference evidence="2 3" key="1">
    <citation type="submission" date="2018-08" db="EMBL/GenBank/DDBJ databases">
        <title>Genomic Encyclopedia of Type Strains, Phase IV (KMG-IV): sequencing the most valuable type-strain genomes for metagenomic binning, comparative biology and taxonomic classification.</title>
        <authorList>
            <person name="Goeker M."/>
        </authorList>
    </citation>
    <scope>NUCLEOTIDE SEQUENCE [LARGE SCALE GENOMIC DNA]</scope>
    <source>
        <strain evidence="2 3">BW863</strain>
    </source>
</reference>
<dbReference type="AlphaFoldDB" id="A0A3D9Z879"/>
<keyword evidence="1" id="KW-0812">Transmembrane</keyword>
<accession>A0A3D9Z879</accession>
<feature type="transmembrane region" description="Helical" evidence="1">
    <location>
        <begin position="97"/>
        <end position="118"/>
    </location>
</feature>
<comment type="caution">
    <text evidence="2">The sequence shown here is derived from an EMBL/GenBank/DDBJ whole genome shotgun (WGS) entry which is preliminary data.</text>
</comment>
<evidence type="ECO:0000313" key="3">
    <source>
        <dbReference type="Proteomes" id="UP000256900"/>
    </source>
</evidence>
<dbReference type="EMBL" id="QUMO01000002">
    <property type="protein sequence ID" value="REF87496.1"/>
    <property type="molecule type" value="Genomic_DNA"/>
</dbReference>
<dbReference type="OrthoDB" id="1494400at2"/>
<organism evidence="2 3">
    <name type="scientific">Methylovirgula ligni</name>
    <dbReference type="NCBI Taxonomy" id="569860"/>
    <lineage>
        <taxon>Bacteria</taxon>
        <taxon>Pseudomonadati</taxon>
        <taxon>Pseudomonadota</taxon>
        <taxon>Alphaproteobacteria</taxon>
        <taxon>Hyphomicrobiales</taxon>
        <taxon>Beijerinckiaceae</taxon>
        <taxon>Methylovirgula</taxon>
    </lineage>
</organism>
<name>A0A3D9Z879_9HYPH</name>
<feature type="transmembrane region" description="Helical" evidence="1">
    <location>
        <begin position="67"/>
        <end position="85"/>
    </location>
</feature>
<gene>
    <name evidence="2" type="ORF">DES32_1119</name>
</gene>
<evidence type="ECO:0000313" key="2">
    <source>
        <dbReference type="EMBL" id="REF87496.1"/>
    </source>
</evidence>